<feature type="coiled-coil region" evidence="1">
    <location>
        <begin position="839"/>
        <end position="925"/>
    </location>
</feature>
<feature type="compositionally biased region" description="Polar residues" evidence="2">
    <location>
        <begin position="135"/>
        <end position="155"/>
    </location>
</feature>
<evidence type="ECO:0000256" key="2">
    <source>
        <dbReference type="SAM" id="MobiDB-lite"/>
    </source>
</evidence>
<feature type="region of interest" description="Disordered" evidence="2">
    <location>
        <begin position="1393"/>
        <end position="1710"/>
    </location>
</feature>
<protein>
    <submittedName>
        <fullName evidence="3">Uncharacterized protein</fullName>
    </submittedName>
</protein>
<keyword evidence="4" id="KW-1185">Reference proteome</keyword>
<feature type="region of interest" description="Disordered" evidence="2">
    <location>
        <begin position="274"/>
        <end position="329"/>
    </location>
</feature>
<gene>
    <name evidence="3" type="ORF">JI435_125100</name>
</gene>
<dbReference type="VEuPathDB" id="FungiDB:JI435_125100"/>
<feature type="compositionally biased region" description="Polar residues" evidence="2">
    <location>
        <begin position="285"/>
        <end position="299"/>
    </location>
</feature>
<dbReference type="PANTHER" id="PTHR45615">
    <property type="entry name" value="MYOSIN HEAVY CHAIN, NON-MUSCLE"/>
    <property type="match status" value="1"/>
</dbReference>
<dbReference type="PANTHER" id="PTHR45615:SF40">
    <property type="entry name" value="MYOSIN HEAVY CHAIN, NON-MUSCLE"/>
    <property type="match status" value="1"/>
</dbReference>
<feature type="compositionally biased region" description="Low complexity" evidence="2">
    <location>
        <begin position="1419"/>
        <end position="1434"/>
    </location>
</feature>
<feature type="region of interest" description="Disordered" evidence="2">
    <location>
        <begin position="98"/>
        <end position="172"/>
    </location>
</feature>
<evidence type="ECO:0000313" key="4">
    <source>
        <dbReference type="Proteomes" id="UP000663193"/>
    </source>
</evidence>
<dbReference type="Proteomes" id="UP000663193">
    <property type="component" value="Chromosome 22"/>
</dbReference>
<feature type="coiled-coil region" evidence="1">
    <location>
        <begin position="1133"/>
        <end position="1167"/>
    </location>
</feature>
<evidence type="ECO:0000256" key="1">
    <source>
        <dbReference type="SAM" id="Coils"/>
    </source>
</evidence>
<accession>A0A7U2ICJ8</accession>
<feature type="compositionally biased region" description="Polar residues" evidence="2">
    <location>
        <begin position="1661"/>
        <end position="1679"/>
    </location>
</feature>
<feature type="region of interest" description="Disordered" evidence="2">
    <location>
        <begin position="1214"/>
        <end position="1233"/>
    </location>
</feature>
<reference evidence="4" key="1">
    <citation type="journal article" date="2021" name="BMC Genomics">
        <title>Chromosome-level genome assembly and manually-curated proteome of model necrotroph Parastagonospora nodorum Sn15 reveals a genome-wide trove of candidate effector homologs, and redundancy of virulence-related functions within an accessory chromosome.</title>
        <authorList>
            <person name="Bertazzoni S."/>
            <person name="Jones D.A.B."/>
            <person name="Phan H.T."/>
            <person name="Tan K.-C."/>
            <person name="Hane J.K."/>
        </authorList>
    </citation>
    <scope>NUCLEOTIDE SEQUENCE [LARGE SCALE GENOMIC DNA]</scope>
    <source>
        <strain evidence="4">SN15 / ATCC MYA-4574 / FGSC 10173)</strain>
    </source>
</reference>
<feature type="compositionally biased region" description="Basic and acidic residues" evidence="2">
    <location>
        <begin position="21"/>
        <end position="34"/>
    </location>
</feature>
<dbReference type="EMBL" id="CP069044">
    <property type="protein sequence ID" value="QRD07326.1"/>
    <property type="molecule type" value="Genomic_DNA"/>
</dbReference>
<feature type="compositionally biased region" description="Basic residues" evidence="2">
    <location>
        <begin position="237"/>
        <end position="258"/>
    </location>
</feature>
<feature type="compositionally biased region" description="Polar residues" evidence="2">
    <location>
        <begin position="307"/>
        <end position="317"/>
    </location>
</feature>
<feature type="region of interest" description="Disordered" evidence="2">
    <location>
        <begin position="1275"/>
        <end position="1297"/>
    </location>
</feature>
<feature type="compositionally biased region" description="Polar residues" evidence="2">
    <location>
        <begin position="1479"/>
        <end position="1501"/>
    </location>
</feature>
<keyword evidence="1" id="KW-0175">Coiled coil</keyword>
<sequence length="1710" mass="190677">MGKPTPHGQQPARRTASRLRNQVDRESADEERASDSGIVQVPNSQFFVPETQLGEPRNNDPLSPRSTALLERTSVRRSAEAKDSHALVFKPLAKESYADGPPVRFTFGQPKKVTSKTPPEVEVPSKQQLIELPATAQSSNGGNDFLDSHTTSNNSPKDHAPITSPPHLPATVTADAVPQDLPNAEEHVVEDVHAPSSHTSVGACKVQVGGGEQNSLHDIFSDLPSSVWPNNGDIRVPKKPSKPKKGKKGKKIANKKPHGVPWPPRSYLAALRASQAPCPDDTVEHQPTSENMASPSVEQDITHHSRTVNNDSGTADTYQDDHGQVAGGVPRPLEHLEVQGSQFHPLHTERFPVLHPATDMTGNLLEETTQQAAEAFNHQDDQQILLQESQLIGDPHELVPNVSFVAPVPHSRLHVTTVPQPRLQNAAFGQHALTGDCSENNIGFKSTVHPKHPIAYPKSHLPQPMKTGTRKQHMYQPDDSILYTVINHNQPHRVEKVQKKRGVPSGPQHVTSSTLVRSHDLDVQDDFDKTLDGLREAHHADRDRKDHDMATQKAHFEEIKTLLKDEIQRSSDTIDEWKVKCAALEESTKQLRGKASRNQKFVTGLQTDHEKSQKSALAFQDECKQVLQQKITEMEHEKVSLQHDFEATVDTLAKGHRTLKATIDELYVRFIISESKRKDLAENLAKQSSMYEEERTRRKDLEAKLLPSFQSVQRELGDRSTQIVQKLETLQSSMDGVTSGLCENSGVQECLDALQKFQDTSFLTVKDVNKAEGMLRFVHSSLCSKFDTLVSFIEHKKYPTEDIKTFISGQLQHLRSEVLRFDEVAAESRKAQEAKLGLAGELEAERQQTQNLNEQLENARRAEGELDIRRVQLERQLADVDVAAHGDNAKPSNLVQVAQDLREKTKELEEECRIAKAEVERLQCNIKKRDRKLVDYDASVSLLKEQNTNLSEQLKAKAKPPDVSQLRHEVEKDLQQGFIDKESGYRNDVHRLTSERDGLQALVDQHDKRIDAVKARCEEAKKDVSSARSELELAQNQKTEIEARCKALQRTAQDHSFGASEVSKLKEQMRQKSEELQSKTEAVVELESALSESESLRTALKEACEHQQTEISQHLCAIESLRQETDIQLQEDRKRSEAAIQLAQNKNSALQKEKDDLQAKLESRELNEAKLSDSHKGPVLEREDLRHRTAELESAQEISSTQILHLQEELRSKTRKHEETLGTLRQHQENSDSALKEAEAKIQLQKTEHTKKIEFDRRKYEAIVQNLQEELSKAKKEVVSGHASQQQTSSSSLPPQDPFAQEIQIFNSGKAKKKVNRGNTLVLTGLGASSASLELSTQHSTRDHRRSAGGHSDTLFDEELHNDDSGQLYNDQGLSVVDPAAEQVEDTQELWQNLLPTEERIEKGTSGSLRGSKHSNRPSTELSSLSDSLGSEDLAILREESQGPRRPSTPVFPDPRHISQSQRSSEERILETPTRSDRLSASSFHSSQCNDRPRSQANTASRLMPPPGSKSSRFDQRKPTHVPLNKGAVSHQTYTGSRRDNQIRNVHQPPSSLKQSQNTSGQLSSDRQDHTFTVSNRSHGHKRQSAFGEGGSSKKQRSLSQSFADNPSSGSRSIRSYPYGTNPSRTSTTTAAVPSASLSTNSHSRDQRSSSIVGRAPPSRVTPSSGRARKQPSSASRSSAVDPAHNHYGGHQTRSKTQVSERFDQELRGA</sequence>
<proteinExistence type="predicted"/>
<evidence type="ECO:0000313" key="3">
    <source>
        <dbReference type="EMBL" id="QRD07326.1"/>
    </source>
</evidence>
<feature type="compositionally biased region" description="Basic and acidic residues" evidence="2">
    <location>
        <begin position="1699"/>
        <end position="1710"/>
    </location>
</feature>
<feature type="compositionally biased region" description="Low complexity" evidence="2">
    <location>
        <begin position="1624"/>
        <end position="1640"/>
    </location>
</feature>
<feature type="region of interest" description="Disordered" evidence="2">
    <location>
        <begin position="1"/>
        <end position="83"/>
    </location>
</feature>
<organism evidence="3 4">
    <name type="scientific">Phaeosphaeria nodorum (strain SN15 / ATCC MYA-4574 / FGSC 10173)</name>
    <name type="common">Glume blotch fungus</name>
    <name type="synonym">Parastagonospora nodorum</name>
    <dbReference type="NCBI Taxonomy" id="321614"/>
    <lineage>
        <taxon>Eukaryota</taxon>
        <taxon>Fungi</taxon>
        <taxon>Dikarya</taxon>
        <taxon>Ascomycota</taxon>
        <taxon>Pezizomycotina</taxon>
        <taxon>Dothideomycetes</taxon>
        <taxon>Pleosporomycetidae</taxon>
        <taxon>Pleosporales</taxon>
        <taxon>Pleosporineae</taxon>
        <taxon>Phaeosphaeriaceae</taxon>
        <taxon>Parastagonospora</taxon>
    </lineage>
</organism>
<feature type="compositionally biased region" description="Polar residues" evidence="2">
    <location>
        <begin position="1543"/>
        <end position="1577"/>
    </location>
</feature>
<feature type="region of interest" description="Disordered" evidence="2">
    <location>
        <begin position="228"/>
        <end position="262"/>
    </location>
</feature>
<feature type="compositionally biased region" description="Polar residues" evidence="2">
    <location>
        <begin position="1598"/>
        <end position="1623"/>
    </location>
</feature>
<feature type="compositionally biased region" description="Basic and acidic residues" evidence="2">
    <location>
        <begin position="1464"/>
        <end position="1478"/>
    </location>
</feature>
<name>A0A7U2ICJ8_PHANO</name>
<feature type="compositionally biased region" description="Basic and acidic residues" evidence="2">
    <location>
        <begin position="73"/>
        <end position="83"/>
    </location>
</feature>
<dbReference type="OrthoDB" id="3798058at2759"/>
<feature type="coiled-coil region" evidence="1">
    <location>
        <begin position="1003"/>
        <end position="1089"/>
    </location>
</feature>
<feature type="region of interest" description="Disordered" evidence="2">
    <location>
        <begin position="1332"/>
        <end position="1371"/>
    </location>
</feature>